<keyword evidence="4" id="KW-0233">DNA recombination</keyword>
<dbReference type="Pfam" id="PF02796">
    <property type="entry name" value="HTH_7"/>
    <property type="match status" value="1"/>
</dbReference>
<dbReference type="AlphaFoldDB" id="A0A015LJ33"/>
<keyword evidence="2" id="KW-0229">DNA integration</keyword>
<keyword evidence="3" id="KW-0238">DNA-binding</keyword>
<organism evidence="7 8">
    <name type="scientific">Rhizophagus irregularis (strain DAOM 197198w)</name>
    <name type="common">Glomus intraradices</name>
    <dbReference type="NCBI Taxonomy" id="1432141"/>
    <lineage>
        <taxon>Eukaryota</taxon>
        <taxon>Fungi</taxon>
        <taxon>Fungi incertae sedis</taxon>
        <taxon>Mucoromycota</taxon>
        <taxon>Glomeromycotina</taxon>
        <taxon>Glomeromycetes</taxon>
        <taxon>Glomerales</taxon>
        <taxon>Glomeraceae</taxon>
        <taxon>Rhizophagus</taxon>
    </lineage>
</organism>
<dbReference type="Gene3D" id="3.40.50.1390">
    <property type="entry name" value="Resolvase, N-terminal catalytic domain"/>
    <property type="match status" value="1"/>
</dbReference>
<dbReference type="GO" id="GO:0000150">
    <property type="term" value="F:DNA strand exchange activity"/>
    <property type="evidence" value="ECO:0007669"/>
    <property type="project" value="InterPro"/>
</dbReference>
<feature type="domain" description="Resolvase/invertase-type recombinase catalytic" evidence="6">
    <location>
        <begin position="1"/>
        <end position="118"/>
    </location>
</feature>
<dbReference type="EMBL" id="JEMT01001708">
    <property type="protein sequence ID" value="EXX79719.1"/>
    <property type="molecule type" value="Genomic_DNA"/>
</dbReference>
<evidence type="ECO:0000256" key="1">
    <source>
        <dbReference type="ARBA" id="ARBA00009913"/>
    </source>
</evidence>
<dbReference type="Proteomes" id="UP000022910">
    <property type="component" value="Unassembled WGS sequence"/>
</dbReference>
<dbReference type="InterPro" id="IPR006120">
    <property type="entry name" value="Resolvase_HTH_dom"/>
</dbReference>
<evidence type="ECO:0000313" key="8">
    <source>
        <dbReference type="Proteomes" id="UP000022910"/>
    </source>
</evidence>
<dbReference type="PROSITE" id="PS51736">
    <property type="entry name" value="RECOMBINASES_3"/>
    <property type="match status" value="1"/>
</dbReference>
<proteinExistence type="inferred from homology"/>
<dbReference type="GO" id="GO:0003677">
    <property type="term" value="F:DNA binding"/>
    <property type="evidence" value="ECO:0007669"/>
    <property type="project" value="UniProtKB-KW"/>
</dbReference>
<dbReference type="SMART" id="SM00857">
    <property type="entry name" value="Resolvase"/>
    <property type="match status" value="1"/>
</dbReference>
<dbReference type="PROSITE" id="PS00398">
    <property type="entry name" value="RECOMBINASES_2"/>
    <property type="match status" value="1"/>
</dbReference>
<protein>
    <recommendedName>
        <fullName evidence="6">Resolvase/invertase-type recombinase catalytic domain-containing protein</fullName>
    </recommendedName>
</protein>
<feature type="region of interest" description="Disordered" evidence="5">
    <location>
        <begin position="109"/>
        <end position="128"/>
    </location>
</feature>
<comment type="similarity">
    <text evidence="1">Belongs to the site-specific recombinase resolvase family.</text>
</comment>
<dbReference type="InterPro" id="IPR036162">
    <property type="entry name" value="Resolvase-like_N_sf"/>
</dbReference>
<reference evidence="7 8" key="1">
    <citation type="submission" date="2014-02" db="EMBL/GenBank/DDBJ databases">
        <title>Single nucleus genome sequencing reveals high similarity among nuclei of an endomycorrhizal fungus.</title>
        <authorList>
            <person name="Lin K."/>
            <person name="Geurts R."/>
            <person name="Zhang Z."/>
            <person name="Limpens E."/>
            <person name="Saunders D.G."/>
            <person name="Mu D."/>
            <person name="Pang E."/>
            <person name="Cao H."/>
            <person name="Cha H."/>
            <person name="Lin T."/>
            <person name="Zhou Q."/>
            <person name="Shang Y."/>
            <person name="Li Y."/>
            <person name="Ivanov S."/>
            <person name="Sharma T."/>
            <person name="Velzen R.V."/>
            <person name="Ruijter N.D."/>
            <person name="Aanen D.K."/>
            <person name="Win J."/>
            <person name="Kamoun S."/>
            <person name="Bisseling T."/>
            <person name="Huang S."/>
        </authorList>
    </citation>
    <scope>NUCLEOTIDE SEQUENCE [LARGE SCALE GENOMIC DNA]</scope>
    <source>
        <strain evidence="8">DAOM197198w</strain>
    </source>
</reference>
<evidence type="ECO:0000256" key="3">
    <source>
        <dbReference type="ARBA" id="ARBA00023125"/>
    </source>
</evidence>
<dbReference type="HOGENOM" id="CLU_010686_8_0_1"/>
<accession>A0A015LJ33</accession>
<dbReference type="InterPro" id="IPR050639">
    <property type="entry name" value="SSR_resolvase"/>
</dbReference>
<dbReference type="InterPro" id="IPR006119">
    <property type="entry name" value="Resolv_N"/>
</dbReference>
<name>A0A015LJ33_RHIIW</name>
<dbReference type="CDD" id="cd03768">
    <property type="entry name" value="SR_ResInv"/>
    <property type="match status" value="1"/>
</dbReference>
<evidence type="ECO:0000256" key="4">
    <source>
        <dbReference type="ARBA" id="ARBA00023172"/>
    </source>
</evidence>
<dbReference type="InterPro" id="IPR006118">
    <property type="entry name" value="Recombinase_CS"/>
</dbReference>
<dbReference type="Pfam" id="PF00239">
    <property type="entry name" value="Resolvase"/>
    <property type="match status" value="1"/>
</dbReference>
<comment type="caution">
    <text evidence="7">The sequence shown here is derived from an EMBL/GenBank/DDBJ whole genome shotgun (WGS) entry which is preliminary data.</text>
</comment>
<evidence type="ECO:0000256" key="2">
    <source>
        <dbReference type="ARBA" id="ARBA00022908"/>
    </source>
</evidence>
<sequence length="248" mass="28520">MQIDELDKFGVLEIFEEKITGSKKDRPALNELLKVLRKGDRVVVYKLDRISRSTKHLIELAELFEEKGVEFISIKDNIDTSTATGRFFFRMMASISELERDIISERTRAGLSSARARGRQGGRPKKNEKAIQTALKMYHSKDYSISEIVKATGVSSATLYRNINKTVGNEKDGMKNEGREHYSSNKMTIYKFGRVETALRDMYEWKRDFKTFPEELLDNGCTREDLNAWITTLETGIHKTGRKFCLVV</sequence>
<evidence type="ECO:0000259" key="6">
    <source>
        <dbReference type="PROSITE" id="PS51736"/>
    </source>
</evidence>
<dbReference type="SUPFAM" id="SSF53041">
    <property type="entry name" value="Resolvase-like"/>
    <property type="match status" value="1"/>
</dbReference>
<dbReference type="STRING" id="1432141.A0A015LJ33"/>
<dbReference type="GO" id="GO:0015074">
    <property type="term" value="P:DNA integration"/>
    <property type="evidence" value="ECO:0007669"/>
    <property type="project" value="UniProtKB-KW"/>
</dbReference>
<evidence type="ECO:0000313" key="7">
    <source>
        <dbReference type="EMBL" id="EXX79719.1"/>
    </source>
</evidence>
<keyword evidence="8" id="KW-1185">Reference proteome</keyword>
<dbReference type="PANTHER" id="PTHR30461:SF2">
    <property type="entry name" value="SERINE RECOMBINASE PINE-RELATED"/>
    <property type="match status" value="1"/>
</dbReference>
<evidence type="ECO:0000256" key="5">
    <source>
        <dbReference type="SAM" id="MobiDB-lite"/>
    </source>
</evidence>
<dbReference type="PANTHER" id="PTHR30461">
    <property type="entry name" value="DNA-INVERTASE FROM LAMBDOID PROPHAGE"/>
    <property type="match status" value="1"/>
</dbReference>
<feature type="compositionally biased region" description="Basic residues" evidence="5">
    <location>
        <begin position="116"/>
        <end position="126"/>
    </location>
</feature>
<gene>
    <name evidence="7" type="ORF">RirG_002890</name>
</gene>